<dbReference type="InterPro" id="IPR007060">
    <property type="entry name" value="FtsL/DivIC"/>
</dbReference>
<dbReference type="EMBL" id="BIFR01000001">
    <property type="protein sequence ID" value="GCE11099.1"/>
    <property type="molecule type" value="Genomic_DNA"/>
</dbReference>
<reference evidence="3" key="1">
    <citation type="submission" date="2018-12" db="EMBL/GenBank/DDBJ databases">
        <title>Tengunoibacter tsumagoiensis gen. nov., sp. nov., Dictyobacter kobayashii sp. nov., D. alpinus sp. nov., and D. joshuensis sp. nov. and description of Dictyobacteraceae fam. nov. within the order Ktedonobacterales isolated from Tengu-no-mugimeshi.</title>
        <authorList>
            <person name="Wang C.M."/>
            <person name="Zheng Y."/>
            <person name="Sakai Y."/>
            <person name="Toyoda A."/>
            <person name="Minakuchi Y."/>
            <person name="Abe K."/>
            <person name="Yokota A."/>
            <person name="Yabe S."/>
        </authorList>
    </citation>
    <scope>NUCLEOTIDE SEQUENCE [LARGE SCALE GENOMIC DNA]</scope>
    <source>
        <strain evidence="3">Uno3</strain>
    </source>
</reference>
<evidence type="ECO:0000313" key="3">
    <source>
        <dbReference type="Proteomes" id="UP000287352"/>
    </source>
</evidence>
<dbReference type="Proteomes" id="UP000287352">
    <property type="component" value="Unassembled WGS sequence"/>
</dbReference>
<evidence type="ECO:0008006" key="4">
    <source>
        <dbReference type="Google" id="ProtNLM"/>
    </source>
</evidence>
<evidence type="ECO:0000313" key="2">
    <source>
        <dbReference type="EMBL" id="GCE11099.1"/>
    </source>
</evidence>
<protein>
    <recommendedName>
        <fullName evidence="4">Septum formation initiator</fullName>
    </recommendedName>
</protein>
<sequence>MQNNPEHRRKPLRPARANANVTAAIGMEETIGRRKARSHFLFTRTVLGLTALVCLALLLATFVQAWSNSALLQKVQDAQSDLQQKQSQHSQLQTGTEHYKDPQVIESEARQRLGYVRPGEKAVIIVPAEAPQTAAKSPVSADQHKQGYWADWWQLFFGH</sequence>
<dbReference type="AlphaFoldDB" id="A0A401ZW19"/>
<dbReference type="OrthoDB" id="159931at2"/>
<dbReference type="RefSeq" id="WP_126578732.1">
    <property type="nucleotide sequence ID" value="NZ_BIFR01000001.1"/>
</dbReference>
<accession>A0A401ZW19</accession>
<gene>
    <name evidence="2" type="ORF">KTT_09580</name>
</gene>
<organism evidence="2 3">
    <name type="scientific">Tengunoibacter tsumagoiensis</name>
    <dbReference type="NCBI Taxonomy" id="2014871"/>
    <lineage>
        <taxon>Bacteria</taxon>
        <taxon>Bacillati</taxon>
        <taxon>Chloroflexota</taxon>
        <taxon>Ktedonobacteria</taxon>
        <taxon>Ktedonobacterales</taxon>
        <taxon>Dictyobacteraceae</taxon>
        <taxon>Tengunoibacter</taxon>
    </lineage>
</organism>
<proteinExistence type="predicted"/>
<feature type="transmembrane region" description="Helical" evidence="1">
    <location>
        <begin position="41"/>
        <end position="66"/>
    </location>
</feature>
<keyword evidence="1" id="KW-0812">Transmembrane</keyword>
<keyword evidence="1" id="KW-1133">Transmembrane helix</keyword>
<keyword evidence="1" id="KW-0472">Membrane</keyword>
<keyword evidence="3" id="KW-1185">Reference proteome</keyword>
<evidence type="ECO:0000256" key="1">
    <source>
        <dbReference type="SAM" id="Phobius"/>
    </source>
</evidence>
<dbReference type="Pfam" id="PF04977">
    <property type="entry name" value="DivIC"/>
    <property type="match status" value="1"/>
</dbReference>
<comment type="caution">
    <text evidence="2">The sequence shown here is derived from an EMBL/GenBank/DDBJ whole genome shotgun (WGS) entry which is preliminary data.</text>
</comment>
<name>A0A401ZW19_9CHLR</name>